<dbReference type="PANTHER" id="PTHR30149">
    <property type="entry name" value="HYDROGENASE PROTEIN ASSEMBLY PROTEIN HYPD"/>
    <property type="match status" value="1"/>
</dbReference>
<dbReference type="InterPro" id="IPR042243">
    <property type="entry name" value="HypD_1"/>
</dbReference>
<keyword evidence="2" id="KW-0479">Metal-binding</keyword>
<dbReference type="GO" id="GO:0051604">
    <property type="term" value="P:protein maturation"/>
    <property type="evidence" value="ECO:0007669"/>
    <property type="project" value="TreeGrafter"/>
</dbReference>
<dbReference type="PANTHER" id="PTHR30149:SF0">
    <property type="entry name" value="HYDROGENASE MATURATION FACTOR HYPD"/>
    <property type="match status" value="1"/>
</dbReference>
<comment type="caution">
    <text evidence="5">The sequence shown here is derived from an EMBL/GenBank/DDBJ whole genome shotgun (WGS) entry which is preliminary data.</text>
</comment>
<evidence type="ECO:0000313" key="5">
    <source>
        <dbReference type="EMBL" id="TKB54697.1"/>
    </source>
</evidence>
<dbReference type="Proteomes" id="UP000305675">
    <property type="component" value="Unassembled WGS sequence"/>
</dbReference>
<keyword evidence="6" id="KW-1185">Reference proteome</keyword>
<evidence type="ECO:0000256" key="3">
    <source>
        <dbReference type="ARBA" id="ARBA00023004"/>
    </source>
</evidence>
<dbReference type="GO" id="GO:0051539">
    <property type="term" value="F:4 iron, 4 sulfur cluster binding"/>
    <property type="evidence" value="ECO:0007669"/>
    <property type="project" value="TreeGrafter"/>
</dbReference>
<proteinExistence type="inferred from homology"/>
<sequence length="375" mass="41037">MPELQLNDLYQGFRDPKAIKALLANIAERAQHLSEPLKIMEVCGGHTHSIMKYGLHQSLPDNIEFIHGPGCPVCIMPKERIDQAIALALQPEVILCTLGDMIRVPGSKSSLSQVRAQGADVRPLYDPMDAIKLAQEHPDKTVVYFAIGFETTTPMTAVLVQQIERLGLTNLLLHVNHVLVPPAVHAVMADGQAQVNAFIGPSHVSVITGAKIYQPIVDAYQTPVVVSGFEPVDILEGVLMLVEQKLADKAELEIQYRRAVDMDGNLQAQKMIDDTLAIRDKFRWRGLGNIPESALTLKAEFNHLNAELLFAEQLPTEELDDHKACLCGAILKGLAKPNDCKVFGRGCTPQSPMGSCMVSSEGACHAHYKYAGVQL</sequence>
<dbReference type="InterPro" id="IPR002780">
    <property type="entry name" value="Hyd_form_HypD"/>
</dbReference>
<evidence type="ECO:0000313" key="6">
    <source>
        <dbReference type="Proteomes" id="UP000305675"/>
    </source>
</evidence>
<evidence type="ECO:0000256" key="1">
    <source>
        <dbReference type="ARBA" id="ARBA00007888"/>
    </source>
</evidence>
<dbReference type="Gene3D" id="3.40.50.11750">
    <property type="entry name" value="HypD, alpha/beta domain 1"/>
    <property type="match status" value="2"/>
</dbReference>
<dbReference type="InterPro" id="IPR042244">
    <property type="entry name" value="HypD_2_sf"/>
</dbReference>
<protein>
    <recommendedName>
        <fullName evidence="4">Hydrogenase maturation factor</fullName>
    </recommendedName>
</protein>
<dbReference type="Pfam" id="PF01924">
    <property type="entry name" value="HypD"/>
    <property type="match status" value="1"/>
</dbReference>
<reference evidence="5 6" key="1">
    <citation type="submission" date="2019-04" db="EMBL/GenBank/DDBJ databases">
        <authorList>
            <person name="Hwang J.C."/>
        </authorList>
    </citation>
    <scope>NUCLEOTIDE SEQUENCE [LARGE SCALE GENOMIC DNA]</scope>
    <source>
        <strain evidence="5 6">IMCC35002</strain>
    </source>
</reference>
<gene>
    <name evidence="5" type="primary">hypD</name>
    <name evidence="5" type="ORF">FCL42_11125</name>
</gene>
<evidence type="ECO:0000256" key="4">
    <source>
        <dbReference type="PIRNR" id="PIRNR005622"/>
    </source>
</evidence>
<dbReference type="GO" id="GO:0005506">
    <property type="term" value="F:iron ion binding"/>
    <property type="evidence" value="ECO:0007669"/>
    <property type="project" value="TreeGrafter"/>
</dbReference>
<comment type="similarity">
    <text evidence="1 4">Belongs to the HypD family.</text>
</comment>
<dbReference type="OrthoDB" id="9770424at2"/>
<keyword evidence="3" id="KW-0408">Iron</keyword>
<dbReference type="NCBIfam" id="TIGR00075">
    <property type="entry name" value="hypD"/>
    <property type="match status" value="1"/>
</dbReference>
<organism evidence="5 6">
    <name type="scientific">Ferrimonas aestuarii</name>
    <dbReference type="NCBI Taxonomy" id="2569539"/>
    <lineage>
        <taxon>Bacteria</taxon>
        <taxon>Pseudomonadati</taxon>
        <taxon>Pseudomonadota</taxon>
        <taxon>Gammaproteobacteria</taxon>
        <taxon>Alteromonadales</taxon>
        <taxon>Ferrimonadaceae</taxon>
        <taxon>Ferrimonas</taxon>
    </lineage>
</organism>
<dbReference type="AlphaFoldDB" id="A0A4U1BMX1"/>
<accession>A0A4U1BMX1</accession>
<dbReference type="PIRSF" id="PIRSF005622">
    <property type="entry name" value="Hydrgn_mat_hypD"/>
    <property type="match status" value="1"/>
</dbReference>
<dbReference type="Gene3D" id="6.10.20.100">
    <property type="match status" value="1"/>
</dbReference>
<name>A0A4U1BMX1_9GAMM</name>
<dbReference type="GO" id="GO:0070025">
    <property type="term" value="F:carbon monoxide binding"/>
    <property type="evidence" value="ECO:0007669"/>
    <property type="project" value="TreeGrafter"/>
</dbReference>
<dbReference type="RefSeq" id="WP_136863497.1">
    <property type="nucleotide sequence ID" value="NZ_SWCJ01000007.1"/>
</dbReference>
<evidence type="ECO:0000256" key="2">
    <source>
        <dbReference type="ARBA" id="ARBA00022723"/>
    </source>
</evidence>
<dbReference type="EMBL" id="SWCJ01000007">
    <property type="protein sequence ID" value="TKB54697.1"/>
    <property type="molecule type" value="Genomic_DNA"/>
</dbReference>